<organism evidence="6 7">
    <name type="scientific">Ignisphaera aggregans (strain DSM 17230 / JCM 13409 / AQ1.S1)</name>
    <dbReference type="NCBI Taxonomy" id="583356"/>
    <lineage>
        <taxon>Archaea</taxon>
        <taxon>Thermoproteota</taxon>
        <taxon>Thermoprotei</taxon>
        <taxon>Desulfurococcales</taxon>
        <taxon>Desulfurococcaceae</taxon>
        <taxon>Ignisphaera</taxon>
    </lineage>
</organism>
<dbReference type="InterPro" id="IPR015422">
    <property type="entry name" value="PyrdxlP-dep_Trfase_small"/>
</dbReference>
<dbReference type="BioCyc" id="IAGG583356:GHAH-1571-MONOMER"/>
<feature type="domain" description="Aminotransferase class I/classII large" evidence="5">
    <location>
        <begin position="18"/>
        <end position="335"/>
    </location>
</feature>
<dbReference type="GO" id="GO:0008483">
    <property type="term" value="F:transaminase activity"/>
    <property type="evidence" value="ECO:0007669"/>
    <property type="project" value="UniProtKB-KW"/>
</dbReference>
<name>E0SRC7_IGNAA</name>
<dbReference type="SUPFAM" id="SSF53383">
    <property type="entry name" value="PLP-dependent transferases"/>
    <property type="match status" value="1"/>
</dbReference>
<sequence>MERYLDIESYSYSEVRNAIRLHLNECLFPPPDEVLNAIVNSIKGVNFYPNVDMFNRFRTLLAEYAKVDIDNVYPFTGADSALRAIYFMLTEPGNSVLYIEPTFSMVKIYARIRRLNEIIIGSYPMGEWWRVDIEQLIEKSRDADLVIIVDPNNPTGSPILYGDKNLISTLCESTKGFIVIDETYYEFSGYTAAPLVNIYPNLIVVRSLSKAFCLAGLRLGYVIANKKIINVLSKPFTPFDIPTPSIAAGIAALENRGYVDRVVNMIKTLREYMFNELRRLGIEVYRSLTNFLLIRDKRDLRSMFMRHGIAIKSLGNDLYRITIGSEETCRKIIDILRGIQ</sequence>
<dbReference type="AlphaFoldDB" id="E0SRC7"/>
<evidence type="ECO:0000259" key="5">
    <source>
        <dbReference type="Pfam" id="PF00155"/>
    </source>
</evidence>
<gene>
    <name evidence="6" type="ordered locus">Igag_1579</name>
</gene>
<evidence type="ECO:0000256" key="1">
    <source>
        <dbReference type="ARBA" id="ARBA00001933"/>
    </source>
</evidence>
<keyword evidence="3 6" id="KW-0808">Transferase</keyword>
<dbReference type="EMBL" id="CP002098">
    <property type="protein sequence ID" value="ADM28381.1"/>
    <property type="molecule type" value="Genomic_DNA"/>
</dbReference>
<dbReference type="STRING" id="583356.Igag_1579"/>
<evidence type="ECO:0000256" key="4">
    <source>
        <dbReference type="ARBA" id="ARBA00022898"/>
    </source>
</evidence>
<dbReference type="Pfam" id="PF00155">
    <property type="entry name" value="Aminotran_1_2"/>
    <property type="match status" value="1"/>
</dbReference>
<evidence type="ECO:0000313" key="7">
    <source>
        <dbReference type="Proteomes" id="UP000001304"/>
    </source>
</evidence>
<keyword evidence="2 6" id="KW-0032">Aminotransferase</keyword>
<dbReference type="HOGENOM" id="CLU_017584_3_1_2"/>
<proteinExistence type="predicted"/>
<comment type="cofactor">
    <cofactor evidence="1">
        <name>pyridoxal 5'-phosphate</name>
        <dbReference type="ChEBI" id="CHEBI:597326"/>
    </cofactor>
</comment>
<dbReference type="KEGG" id="iag:Igag_1579"/>
<dbReference type="PANTHER" id="PTHR42885:SF2">
    <property type="entry name" value="HISTIDINOL-PHOSPHATE AMINOTRANSFERASE"/>
    <property type="match status" value="1"/>
</dbReference>
<accession>E0SRC7</accession>
<dbReference type="GO" id="GO:0030170">
    <property type="term" value="F:pyridoxal phosphate binding"/>
    <property type="evidence" value="ECO:0007669"/>
    <property type="project" value="InterPro"/>
</dbReference>
<dbReference type="Proteomes" id="UP000001304">
    <property type="component" value="Chromosome"/>
</dbReference>
<dbReference type="Gene3D" id="3.40.640.10">
    <property type="entry name" value="Type I PLP-dependent aspartate aminotransferase-like (Major domain)"/>
    <property type="match status" value="1"/>
</dbReference>
<dbReference type="CDD" id="cd00609">
    <property type="entry name" value="AAT_like"/>
    <property type="match status" value="1"/>
</dbReference>
<evidence type="ECO:0000313" key="6">
    <source>
        <dbReference type="EMBL" id="ADM28381.1"/>
    </source>
</evidence>
<reference evidence="6 7" key="1">
    <citation type="journal article" date="2010" name="Stand. Genomic Sci.">
        <title>Complete genome sequence of Ignisphaera aggregans type strain (AQ1.S1).</title>
        <authorList>
            <person name="Goker M."/>
            <person name="Held B."/>
            <person name="Lapidus A."/>
            <person name="Nolan M."/>
            <person name="Spring S."/>
            <person name="Yasawong M."/>
            <person name="Lucas S."/>
            <person name="Glavina Del Rio T."/>
            <person name="Tice H."/>
            <person name="Cheng J.F."/>
            <person name="Goodwin L."/>
            <person name="Tapia R."/>
            <person name="Pitluck S."/>
            <person name="Liolios K."/>
            <person name="Ivanova N."/>
            <person name="Mavromatis K."/>
            <person name="Mikhailova N."/>
            <person name="Pati A."/>
            <person name="Chen A."/>
            <person name="Palaniappan K."/>
            <person name="Brambilla E."/>
            <person name="Land M."/>
            <person name="Hauser L."/>
            <person name="Chang Y.J."/>
            <person name="Jeffries C.D."/>
            <person name="Brettin T."/>
            <person name="Detter J.C."/>
            <person name="Han C."/>
            <person name="Rohde M."/>
            <person name="Sikorski J."/>
            <person name="Woyke T."/>
            <person name="Bristow J."/>
            <person name="Eisen J.A."/>
            <person name="Markowitz V."/>
            <person name="Hugenholtz P."/>
            <person name="Kyrpides N.C."/>
            <person name="Klenk H.P."/>
        </authorList>
    </citation>
    <scope>NUCLEOTIDE SEQUENCE [LARGE SCALE GENOMIC DNA]</scope>
    <source>
        <strain evidence="7">DSM 17230 / JCM 13409 / AQ1.S1</strain>
    </source>
</reference>
<dbReference type="Gene3D" id="3.90.1150.10">
    <property type="entry name" value="Aspartate Aminotransferase, domain 1"/>
    <property type="match status" value="1"/>
</dbReference>
<keyword evidence="4" id="KW-0663">Pyridoxal phosphate</keyword>
<dbReference type="PANTHER" id="PTHR42885">
    <property type="entry name" value="HISTIDINOL-PHOSPHATE AMINOTRANSFERASE-RELATED"/>
    <property type="match status" value="1"/>
</dbReference>
<evidence type="ECO:0000256" key="2">
    <source>
        <dbReference type="ARBA" id="ARBA00022576"/>
    </source>
</evidence>
<evidence type="ECO:0000256" key="3">
    <source>
        <dbReference type="ARBA" id="ARBA00022679"/>
    </source>
</evidence>
<keyword evidence="7" id="KW-1185">Reference proteome</keyword>
<dbReference type="InterPro" id="IPR015424">
    <property type="entry name" value="PyrdxlP-dep_Trfase"/>
</dbReference>
<protein>
    <submittedName>
        <fullName evidence="6">Aminotransferase class I and II</fullName>
    </submittedName>
</protein>
<dbReference type="InterPro" id="IPR015421">
    <property type="entry name" value="PyrdxlP-dep_Trfase_major"/>
</dbReference>
<dbReference type="InterPro" id="IPR004839">
    <property type="entry name" value="Aminotransferase_I/II_large"/>
</dbReference>